<name>A0ABS4EJX5_9HYPH</name>
<dbReference type="PANTHER" id="PTHR21047">
    <property type="entry name" value="DTDP-6-DEOXY-D-GLUCOSE-3,5 EPIMERASE"/>
    <property type="match status" value="1"/>
</dbReference>
<dbReference type="SUPFAM" id="SSF51182">
    <property type="entry name" value="RmlC-like cupins"/>
    <property type="match status" value="1"/>
</dbReference>
<dbReference type="GO" id="GO:0008830">
    <property type="term" value="F:dTDP-4-dehydrorhamnose 3,5-epimerase activity"/>
    <property type="evidence" value="ECO:0007669"/>
    <property type="project" value="UniProtKB-EC"/>
</dbReference>
<evidence type="ECO:0000256" key="7">
    <source>
        <dbReference type="ARBA" id="ARBA00033311"/>
    </source>
</evidence>
<comment type="catalytic activity">
    <reaction evidence="1">
        <text>dTDP-4-dehydro-6-deoxy-alpha-D-glucose = dTDP-4-dehydro-beta-L-rhamnose</text>
        <dbReference type="Rhea" id="RHEA:16969"/>
        <dbReference type="ChEBI" id="CHEBI:57649"/>
        <dbReference type="ChEBI" id="CHEBI:62830"/>
        <dbReference type="EC" id="5.1.3.13"/>
    </reaction>
</comment>
<dbReference type="Proteomes" id="UP000823786">
    <property type="component" value="Unassembled WGS sequence"/>
</dbReference>
<dbReference type="RefSeq" id="WP_209850436.1">
    <property type="nucleotide sequence ID" value="NZ_JAGGJV010000002.1"/>
</dbReference>
<dbReference type="EMBL" id="JAGGJV010000002">
    <property type="protein sequence ID" value="MBP1858228.1"/>
    <property type="molecule type" value="Genomic_DNA"/>
</dbReference>
<evidence type="ECO:0000256" key="4">
    <source>
        <dbReference type="ARBA" id="ARBA00019595"/>
    </source>
</evidence>
<dbReference type="Gene3D" id="2.60.120.10">
    <property type="entry name" value="Jelly Rolls"/>
    <property type="match status" value="1"/>
</dbReference>
<evidence type="ECO:0000256" key="3">
    <source>
        <dbReference type="ARBA" id="ARBA00012098"/>
    </source>
</evidence>
<reference evidence="8 9" key="1">
    <citation type="submission" date="2021-03" db="EMBL/GenBank/DDBJ databases">
        <title>Genomic Encyclopedia of Type Strains, Phase IV (KMG-IV): sequencing the most valuable type-strain genomes for metagenomic binning, comparative biology and taxonomic classification.</title>
        <authorList>
            <person name="Goeker M."/>
        </authorList>
    </citation>
    <scope>NUCLEOTIDE SEQUENCE [LARGE SCALE GENOMIC DNA]</scope>
    <source>
        <strain evidence="8 9">DSM 26427</strain>
    </source>
</reference>
<comment type="caution">
    <text evidence="8">The sequence shown here is derived from an EMBL/GenBank/DDBJ whole genome shotgun (WGS) entry which is preliminary data.</text>
</comment>
<dbReference type="Pfam" id="PF00908">
    <property type="entry name" value="dTDP_sugar_isom"/>
    <property type="match status" value="1"/>
</dbReference>
<evidence type="ECO:0000256" key="5">
    <source>
        <dbReference type="ARBA" id="ARBA00029758"/>
    </source>
</evidence>
<sequence>MSARFTARETPLEGLFVVSRKTMSDERGFLSRLFCEADLAAFGWQGHLAQLNETGTLRKGTVRGMHFQRPPHAEIKLVTCTRGRILDVAVDIRQHSPTFLRHFAVELSEDNACSLLIPKGFAHGFQALTDDVRMIYAHSEPYAASSEGGLNPEDPALGIDWPLPVVNLSPRDGSHALLSQDYRGVAA</sequence>
<evidence type="ECO:0000256" key="2">
    <source>
        <dbReference type="ARBA" id="ARBA00001997"/>
    </source>
</evidence>
<dbReference type="EC" id="5.1.3.13" evidence="3"/>
<dbReference type="PANTHER" id="PTHR21047:SF2">
    <property type="entry name" value="THYMIDINE DIPHOSPHO-4-KETO-RHAMNOSE 3,5-EPIMERASE"/>
    <property type="match status" value="1"/>
</dbReference>
<proteinExistence type="predicted"/>
<dbReference type="InterPro" id="IPR011051">
    <property type="entry name" value="RmlC_Cupin_sf"/>
</dbReference>
<accession>A0ABS4EJX5</accession>
<keyword evidence="9" id="KW-1185">Reference proteome</keyword>
<dbReference type="CDD" id="cd00438">
    <property type="entry name" value="cupin_RmlC"/>
    <property type="match status" value="1"/>
</dbReference>
<dbReference type="InterPro" id="IPR014710">
    <property type="entry name" value="RmlC-like_jellyroll"/>
</dbReference>
<organism evidence="8 9">
    <name type="scientific">Rhizobium herbae</name>
    <dbReference type="NCBI Taxonomy" id="508661"/>
    <lineage>
        <taxon>Bacteria</taxon>
        <taxon>Pseudomonadati</taxon>
        <taxon>Pseudomonadota</taxon>
        <taxon>Alphaproteobacteria</taxon>
        <taxon>Hyphomicrobiales</taxon>
        <taxon>Rhizobiaceae</taxon>
        <taxon>Rhizobium/Agrobacterium group</taxon>
        <taxon>Rhizobium</taxon>
    </lineage>
</organism>
<dbReference type="InterPro" id="IPR000888">
    <property type="entry name" value="RmlC-like"/>
</dbReference>
<evidence type="ECO:0000313" key="8">
    <source>
        <dbReference type="EMBL" id="MBP1858228.1"/>
    </source>
</evidence>
<evidence type="ECO:0000256" key="1">
    <source>
        <dbReference type="ARBA" id="ARBA00001298"/>
    </source>
</evidence>
<evidence type="ECO:0000256" key="6">
    <source>
        <dbReference type="ARBA" id="ARBA00031424"/>
    </source>
</evidence>
<comment type="function">
    <text evidence="2">Catalyzes the epimerization of the C3' and C5'positions of dTDP-6-deoxy-D-xylo-4-hexulose, forming dTDP-6-deoxy-L-lyxo-4-hexulose.</text>
</comment>
<keyword evidence="8" id="KW-0413">Isomerase</keyword>
<gene>
    <name evidence="8" type="ORF">J2Z75_001724</name>
</gene>
<evidence type="ECO:0000313" key="9">
    <source>
        <dbReference type="Proteomes" id="UP000823786"/>
    </source>
</evidence>
<protein>
    <recommendedName>
        <fullName evidence="4">dTDP-4-dehydrorhamnose 3,5-epimerase</fullName>
        <ecNumber evidence="3">5.1.3.13</ecNumber>
    </recommendedName>
    <alternativeName>
        <fullName evidence="6">Thymidine diphospho-4-keto-rhamnose 3,5-epimerase</fullName>
    </alternativeName>
    <alternativeName>
        <fullName evidence="5">dTDP-4-keto-6-deoxyglucose 3,5-epimerase</fullName>
    </alternativeName>
    <alternativeName>
        <fullName evidence="7">dTDP-6-deoxy-D-xylo-4-hexulose 3,5-epimerase</fullName>
    </alternativeName>
</protein>